<evidence type="ECO:0000256" key="1">
    <source>
        <dbReference type="SAM" id="SignalP"/>
    </source>
</evidence>
<name>A0A9W3BPK4_BIOGL</name>
<evidence type="ECO:0000313" key="3">
    <source>
        <dbReference type="RefSeq" id="XP_055901343.1"/>
    </source>
</evidence>
<keyword evidence="1" id="KW-0732">Signal</keyword>
<proteinExistence type="predicted"/>
<feature type="signal peptide" evidence="1">
    <location>
        <begin position="1"/>
        <end position="18"/>
    </location>
</feature>
<dbReference type="RefSeq" id="XP_055901343.1">
    <property type="nucleotide sequence ID" value="XM_056045368.1"/>
</dbReference>
<sequence>MCWLTYLLSLCLYVGVQSGDNMFLLNSKNVTADRALGQICFSYNTYIPSCGWTLALSANKNLSGVMVDGVTIARQTPSMFQLISTTCNKNLSSTPADLCLNVTLYGLFNNIKPYVVACWQRICNSSTNGVQQLVSYFGPYVGQSYPANETGYVMTVMAPPTLSSVLGLCPSASMSSFASLELAGNFCYNGQHQVTYRNTYSHTGCSLLCLNCPLCLGVSFVSSQNLCHVITEDTDLNPGLLDNSTNCLYFSVTTRG</sequence>
<organism evidence="2 3">
    <name type="scientific">Biomphalaria glabrata</name>
    <name type="common">Bloodfluke planorb</name>
    <name type="synonym">Freshwater snail</name>
    <dbReference type="NCBI Taxonomy" id="6526"/>
    <lineage>
        <taxon>Eukaryota</taxon>
        <taxon>Metazoa</taxon>
        <taxon>Spiralia</taxon>
        <taxon>Lophotrochozoa</taxon>
        <taxon>Mollusca</taxon>
        <taxon>Gastropoda</taxon>
        <taxon>Heterobranchia</taxon>
        <taxon>Euthyneura</taxon>
        <taxon>Panpulmonata</taxon>
        <taxon>Hygrophila</taxon>
        <taxon>Lymnaeoidea</taxon>
        <taxon>Planorbidae</taxon>
        <taxon>Biomphalaria</taxon>
    </lineage>
</organism>
<feature type="chain" id="PRO_5040843278" evidence="1">
    <location>
        <begin position="19"/>
        <end position="256"/>
    </location>
</feature>
<reference evidence="3" key="1">
    <citation type="submission" date="2025-08" db="UniProtKB">
        <authorList>
            <consortium name="RefSeq"/>
        </authorList>
    </citation>
    <scope>IDENTIFICATION</scope>
</reference>
<dbReference type="OrthoDB" id="10587757at2759"/>
<keyword evidence="2" id="KW-1185">Reference proteome</keyword>
<evidence type="ECO:0000313" key="2">
    <source>
        <dbReference type="Proteomes" id="UP001165740"/>
    </source>
</evidence>
<dbReference type="AlphaFoldDB" id="A0A9W3BPK4"/>
<accession>A0A9W3BPK4</accession>
<dbReference type="Proteomes" id="UP001165740">
    <property type="component" value="Chromosome 10"/>
</dbReference>
<protein>
    <submittedName>
        <fullName evidence="3">Uncharacterized protein LOC106064784 isoform X1</fullName>
    </submittedName>
</protein>
<gene>
    <name evidence="3" type="primary">LOC106064784</name>
</gene>
<dbReference type="GeneID" id="106064784"/>